<comment type="caution">
    <text evidence="2">The sequence shown here is derived from an EMBL/GenBank/DDBJ whole genome shotgun (WGS) entry which is preliminary data.</text>
</comment>
<accession>A0A426X101</accession>
<protein>
    <submittedName>
        <fullName evidence="2">Uncharacterized protein</fullName>
    </submittedName>
</protein>
<dbReference type="EMBL" id="AMZH03029823">
    <property type="protein sequence ID" value="RRT33138.1"/>
    <property type="molecule type" value="Genomic_DNA"/>
</dbReference>
<evidence type="ECO:0000256" key="1">
    <source>
        <dbReference type="SAM" id="MobiDB-lite"/>
    </source>
</evidence>
<dbReference type="Proteomes" id="UP000287651">
    <property type="component" value="Unassembled WGS sequence"/>
</dbReference>
<reference evidence="2 3" key="1">
    <citation type="journal article" date="2014" name="Agronomy (Basel)">
        <title>A Draft Genome Sequence for Ensete ventricosum, the Drought-Tolerant Tree Against Hunger.</title>
        <authorList>
            <person name="Harrison J."/>
            <person name="Moore K.A."/>
            <person name="Paszkiewicz K."/>
            <person name="Jones T."/>
            <person name="Grant M."/>
            <person name="Ambacheew D."/>
            <person name="Muzemil S."/>
            <person name="Studholme D.J."/>
        </authorList>
    </citation>
    <scope>NUCLEOTIDE SEQUENCE [LARGE SCALE GENOMIC DNA]</scope>
</reference>
<dbReference type="AlphaFoldDB" id="A0A426X101"/>
<proteinExistence type="predicted"/>
<gene>
    <name evidence="2" type="ORF">B296_00057325</name>
</gene>
<feature type="compositionally biased region" description="Basic and acidic residues" evidence="1">
    <location>
        <begin position="138"/>
        <end position="179"/>
    </location>
</feature>
<evidence type="ECO:0000313" key="2">
    <source>
        <dbReference type="EMBL" id="RRT33138.1"/>
    </source>
</evidence>
<feature type="region of interest" description="Disordered" evidence="1">
    <location>
        <begin position="130"/>
        <end position="179"/>
    </location>
</feature>
<name>A0A426X101_ENSVE</name>
<evidence type="ECO:0000313" key="3">
    <source>
        <dbReference type="Proteomes" id="UP000287651"/>
    </source>
</evidence>
<sequence>MRYLNSYVTCLVLSSPSWNLEDTLYSAMALAPIDCSSDRRASTSRVNFITSSSRLCRLSHKSFSSSWESSTACWRSLQCYSKSTFAAFSHSTFASRSVACFSTVAIASGLVPDFNSRISTRNELEEVVEYVEEEEDEREKPSRPDWEEIKQGVRKQGSGDDDREGTERRQERTKEADVKISIHRGHGGVFIGKPPPAGRCFGFLKRETTHW</sequence>
<organism evidence="2 3">
    <name type="scientific">Ensete ventricosum</name>
    <name type="common">Abyssinian banana</name>
    <name type="synonym">Musa ensete</name>
    <dbReference type="NCBI Taxonomy" id="4639"/>
    <lineage>
        <taxon>Eukaryota</taxon>
        <taxon>Viridiplantae</taxon>
        <taxon>Streptophyta</taxon>
        <taxon>Embryophyta</taxon>
        <taxon>Tracheophyta</taxon>
        <taxon>Spermatophyta</taxon>
        <taxon>Magnoliopsida</taxon>
        <taxon>Liliopsida</taxon>
        <taxon>Zingiberales</taxon>
        <taxon>Musaceae</taxon>
        <taxon>Ensete</taxon>
    </lineage>
</organism>